<feature type="domain" description="SEC7" evidence="2">
    <location>
        <begin position="567"/>
        <end position="758"/>
    </location>
</feature>
<feature type="compositionally biased region" description="Polar residues" evidence="1">
    <location>
        <begin position="155"/>
        <end position="165"/>
    </location>
</feature>
<feature type="compositionally biased region" description="Polar residues" evidence="1">
    <location>
        <begin position="78"/>
        <end position="87"/>
    </location>
</feature>
<protein>
    <recommendedName>
        <fullName evidence="2">SEC7 domain-containing protein</fullName>
    </recommendedName>
</protein>
<comment type="caution">
    <text evidence="3">The sequence shown here is derived from an EMBL/GenBank/DDBJ whole genome shotgun (WGS) entry which is preliminary data.</text>
</comment>
<dbReference type="GO" id="GO:0005085">
    <property type="term" value="F:guanyl-nucleotide exchange factor activity"/>
    <property type="evidence" value="ECO:0007669"/>
    <property type="project" value="InterPro"/>
</dbReference>
<feature type="region of interest" description="Disordered" evidence="1">
    <location>
        <begin position="186"/>
        <end position="249"/>
    </location>
</feature>
<dbReference type="InterPro" id="IPR000904">
    <property type="entry name" value="Sec7_dom"/>
</dbReference>
<evidence type="ECO:0000256" key="1">
    <source>
        <dbReference type="SAM" id="MobiDB-lite"/>
    </source>
</evidence>
<evidence type="ECO:0000313" key="3">
    <source>
        <dbReference type="EMBL" id="KAG0295221.1"/>
    </source>
</evidence>
<dbReference type="Proteomes" id="UP000823405">
    <property type="component" value="Unassembled WGS sequence"/>
</dbReference>
<feature type="compositionally biased region" description="Polar residues" evidence="1">
    <location>
        <begin position="195"/>
        <end position="217"/>
    </location>
</feature>
<feature type="region of interest" description="Disordered" evidence="1">
    <location>
        <begin position="1"/>
        <end position="87"/>
    </location>
</feature>
<dbReference type="PANTHER" id="PTHR10663">
    <property type="entry name" value="GUANYL-NUCLEOTIDE EXCHANGE FACTOR"/>
    <property type="match status" value="1"/>
</dbReference>
<feature type="compositionally biased region" description="Polar residues" evidence="1">
    <location>
        <begin position="11"/>
        <end position="26"/>
    </location>
</feature>
<dbReference type="InterPro" id="IPR035999">
    <property type="entry name" value="Sec7_dom_sf"/>
</dbReference>
<dbReference type="PROSITE" id="PS50190">
    <property type="entry name" value="SEC7"/>
    <property type="match status" value="1"/>
</dbReference>
<feature type="region of interest" description="Disordered" evidence="1">
    <location>
        <begin position="426"/>
        <end position="453"/>
    </location>
</feature>
<dbReference type="OrthoDB" id="2157641at2759"/>
<feature type="region of interest" description="Disordered" evidence="1">
    <location>
        <begin position="771"/>
        <end position="823"/>
    </location>
</feature>
<reference evidence="3" key="1">
    <citation type="journal article" date="2020" name="Fungal Divers.">
        <title>Resolving the Mortierellaceae phylogeny through synthesis of multi-gene phylogenetics and phylogenomics.</title>
        <authorList>
            <person name="Vandepol N."/>
            <person name="Liber J."/>
            <person name="Desiro A."/>
            <person name="Na H."/>
            <person name="Kennedy M."/>
            <person name="Barry K."/>
            <person name="Grigoriev I.V."/>
            <person name="Miller A.N."/>
            <person name="O'Donnell K."/>
            <person name="Stajich J.E."/>
            <person name="Bonito G."/>
        </authorList>
    </citation>
    <scope>NUCLEOTIDE SEQUENCE</scope>
    <source>
        <strain evidence="3">NVP60</strain>
    </source>
</reference>
<dbReference type="Pfam" id="PF01369">
    <property type="entry name" value="Sec7"/>
    <property type="match status" value="1"/>
</dbReference>
<gene>
    <name evidence="3" type="ORF">BGZ97_004877</name>
</gene>
<accession>A0A9P6QRK8</accession>
<dbReference type="SMART" id="SM00222">
    <property type="entry name" value="Sec7"/>
    <property type="match status" value="1"/>
</dbReference>
<feature type="region of interest" description="Disordered" evidence="1">
    <location>
        <begin position="126"/>
        <end position="166"/>
    </location>
</feature>
<dbReference type="Gene3D" id="1.10.1000.11">
    <property type="entry name" value="Arf Nucleotide-binding Site Opener,domain 2"/>
    <property type="match status" value="1"/>
</dbReference>
<proteinExistence type="predicted"/>
<dbReference type="PANTHER" id="PTHR10663:SF375">
    <property type="entry name" value="LD29171P"/>
    <property type="match status" value="1"/>
</dbReference>
<feature type="compositionally biased region" description="Polar residues" evidence="1">
    <location>
        <begin position="137"/>
        <end position="147"/>
    </location>
</feature>
<evidence type="ECO:0000259" key="2">
    <source>
        <dbReference type="PROSITE" id="PS50190"/>
    </source>
</evidence>
<dbReference type="InterPro" id="IPR023394">
    <property type="entry name" value="Sec7_C_sf"/>
</dbReference>
<feature type="non-terminal residue" evidence="3">
    <location>
        <position position="1"/>
    </location>
</feature>
<feature type="compositionally biased region" description="Low complexity" evidence="1">
    <location>
        <begin position="34"/>
        <end position="47"/>
    </location>
</feature>
<evidence type="ECO:0000313" key="4">
    <source>
        <dbReference type="Proteomes" id="UP000823405"/>
    </source>
</evidence>
<dbReference type="SUPFAM" id="SSF48425">
    <property type="entry name" value="Sec7 domain"/>
    <property type="match status" value="1"/>
</dbReference>
<name>A0A9P6QRK8_9FUNG</name>
<keyword evidence="4" id="KW-1185">Reference proteome</keyword>
<dbReference type="EMBL" id="JAAAIN010002254">
    <property type="protein sequence ID" value="KAG0295221.1"/>
    <property type="molecule type" value="Genomic_DNA"/>
</dbReference>
<organism evidence="3 4">
    <name type="scientific">Linnemannia gamsii</name>
    <dbReference type="NCBI Taxonomy" id="64522"/>
    <lineage>
        <taxon>Eukaryota</taxon>
        <taxon>Fungi</taxon>
        <taxon>Fungi incertae sedis</taxon>
        <taxon>Mucoromycota</taxon>
        <taxon>Mortierellomycotina</taxon>
        <taxon>Mortierellomycetes</taxon>
        <taxon>Mortierellales</taxon>
        <taxon>Mortierellaceae</taxon>
        <taxon>Linnemannia</taxon>
    </lineage>
</organism>
<dbReference type="AlphaFoldDB" id="A0A9P6QRK8"/>
<dbReference type="GO" id="GO:0032012">
    <property type="term" value="P:regulation of ARF protein signal transduction"/>
    <property type="evidence" value="ECO:0007669"/>
    <property type="project" value="InterPro"/>
</dbReference>
<sequence>SAPHRRRQSALVYSTSKLDGSISPNNRLGPDQGSTSLLNSPLSPSVPQYTNHTLQPPTTPRHHGSNITDNNHNEDSNRNSLGIWTGSKSAASTPNLVGNAGRSPTADFSSSSITVASNNSTFHTQAQVQAGADSGASMDSQTSPSFQQRRKRSESTGGFKNTAGNITRIVKKSSSNFLRKLVKNFDDKDAPPIPTAQTSNIAASMSSPSPRQLTPRSATLPDLPTLASIAPGQTQLGPLSTPPPLSPLMGQELVSHFANIGPPVQSGGPMNMYQHSAHNPNIQSWLQNTASNGTLSDTVHPHVMPPPSAFSPADLTASLAMLTHDDVECDDDEDDEGELDEDEDEDMHANISNRLSKLYESGSLHLNQSQTSLYYSTKSYLSDSEAAELASRRASMAQDPLGYSLGLSRGNSIRFSQYSLHSLHGTVAPMHSSSPPSSPGLEGRSGPNRRPISLFLPLTTPLDVECDDRTEVGEEESAGEVETEEVIVDVNRRHSEPLQQHKLEQELEQEQEQEGSEMITAEFAVPEIPNRASAIEQEAASVHDGPAIVCQSPHDASADASHSRPLLTHLSQQDQDQEVVEECVPSFEDEAEKKASILAAETAKRLFDEDETLMKREEIAAYMATPNAFYRSILVHYMLYFDFSGLRLDMAFRALCQKLVLKGESQEVDRVLEAFAGRYVTCNPRSLLGGADHAKDVVHAITYSVLLLNTDLHVVRQSSLNKMSRSAFIKNTLQVVQQCSQDRSEETLSSSRSAISVDPVGLGLPRSLTAESSLEPLSPTGPKRRTPSVKSWKSGNSQQSTGPVGSNISTNTQPYSSKMGSDPRANSGFIDAASFLDKAGLKIQHYVITTYIAYSLWIRLVVPI</sequence>
<feature type="compositionally biased region" description="Polar residues" evidence="1">
    <location>
        <begin position="788"/>
        <end position="819"/>
    </location>
</feature>